<dbReference type="AlphaFoldDB" id="A0AAE2ZP21"/>
<evidence type="ECO:0000313" key="1">
    <source>
        <dbReference type="EMBL" id="MBW8636977.1"/>
    </source>
</evidence>
<proteinExistence type="predicted"/>
<protein>
    <submittedName>
        <fullName evidence="1">Uncharacterized protein</fullName>
    </submittedName>
</protein>
<name>A0AAE2ZP21_9HYPH</name>
<sequence>MKMQVEIEDPHAITCWTSYSIYPQSSPHVGLMVETDLELEEENSGYDAGALASLQAAVEDFIAANPNIKFAYYHSILAGK</sequence>
<organism evidence="1 2">
    <name type="scientific">Flavimaribacter sediminis</name>
    <dbReference type="NCBI Taxonomy" id="2865987"/>
    <lineage>
        <taxon>Bacteria</taxon>
        <taxon>Pseudomonadati</taxon>
        <taxon>Pseudomonadota</taxon>
        <taxon>Alphaproteobacteria</taxon>
        <taxon>Hyphomicrobiales</taxon>
        <taxon>Rhizobiaceae</taxon>
        <taxon>Flavimaribacter</taxon>
    </lineage>
</organism>
<dbReference type="Proteomes" id="UP001196509">
    <property type="component" value="Unassembled WGS sequence"/>
</dbReference>
<dbReference type="RefSeq" id="WP_220227616.1">
    <property type="nucleotide sequence ID" value="NZ_JAICBX010000001.1"/>
</dbReference>
<accession>A0AAE2ZP21</accession>
<evidence type="ECO:0000313" key="2">
    <source>
        <dbReference type="Proteomes" id="UP001196509"/>
    </source>
</evidence>
<dbReference type="EMBL" id="JAICBX010000001">
    <property type="protein sequence ID" value="MBW8636977.1"/>
    <property type="molecule type" value="Genomic_DNA"/>
</dbReference>
<comment type="caution">
    <text evidence="1">The sequence shown here is derived from an EMBL/GenBank/DDBJ whole genome shotgun (WGS) entry which is preliminary data.</text>
</comment>
<gene>
    <name evidence="1" type="ORF">K1W69_07235</name>
</gene>
<keyword evidence="2" id="KW-1185">Reference proteome</keyword>
<reference evidence="1" key="1">
    <citation type="submission" date="2021-08" db="EMBL/GenBank/DDBJ databases">
        <title>Hoeflea bacterium WL0058 sp. nov., isolated from the sediment.</title>
        <authorList>
            <person name="Wang L."/>
            <person name="Zhang D."/>
        </authorList>
    </citation>
    <scope>NUCLEOTIDE SEQUENCE</scope>
    <source>
        <strain evidence="1">WL0058</strain>
    </source>
</reference>